<evidence type="ECO:0000256" key="4">
    <source>
        <dbReference type="ARBA" id="ARBA00022741"/>
    </source>
</evidence>
<evidence type="ECO:0000256" key="2">
    <source>
        <dbReference type="ARBA" id="ARBA00022448"/>
    </source>
</evidence>
<comment type="caution">
    <text evidence="13">The sequence shown here is derived from an EMBL/GenBank/DDBJ whole genome shotgun (WGS) entry which is preliminary data.</text>
</comment>
<evidence type="ECO:0000256" key="8">
    <source>
        <dbReference type="ARBA" id="ARBA00024363"/>
    </source>
</evidence>
<dbReference type="InterPro" id="IPR017871">
    <property type="entry name" value="ABC_transporter-like_CS"/>
</dbReference>
<dbReference type="GO" id="GO:0005524">
    <property type="term" value="F:ATP binding"/>
    <property type="evidence" value="ECO:0007669"/>
    <property type="project" value="UniProtKB-KW"/>
</dbReference>
<evidence type="ECO:0000256" key="7">
    <source>
        <dbReference type="ARBA" id="ARBA00023136"/>
    </source>
</evidence>
<dbReference type="FunFam" id="3.40.50.300:FF:000287">
    <property type="entry name" value="Multidrug ABC transporter ATP-binding protein"/>
    <property type="match status" value="1"/>
</dbReference>
<dbReference type="InterPro" id="IPR036640">
    <property type="entry name" value="ABC1_TM_sf"/>
</dbReference>
<protein>
    <recommendedName>
        <fullName evidence="15">Heavy metal tolerance protein</fullName>
    </recommendedName>
</protein>
<dbReference type="GO" id="GO:0140359">
    <property type="term" value="F:ABC-type transporter activity"/>
    <property type="evidence" value="ECO:0007669"/>
    <property type="project" value="InterPro"/>
</dbReference>
<evidence type="ECO:0000259" key="11">
    <source>
        <dbReference type="PROSITE" id="PS50893"/>
    </source>
</evidence>
<dbReference type="SMART" id="SM00382">
    <property type="entry name" value="AAA"/>
    <property type="match status" value="1"/>
</dbReference>
<dbReference type="InterPro" id="IPR039421">
    <property type="entry name" value="Type_1_exporter"/>
</dbReference>
<keyword evidence="6 10" id="KW-1133">Transmembrane helix</keyword>
<feature type="transmembrane region" description="Helical" evidence="10">
    <location>
        <begin position="59"/>
        <end position="77"/>
    </location>
</feature>
<dbReference type="SUPFAM" id="SSF90123">
    <property type="entry name" value="ABC transporter transmembrane region"/>
    <property type="match status" value="1"/>
</dbReference>
<evidence type="ECO:0000256" key="1">
    <source>
        <dbReference type="ARBA" id="ARBA00004141"/>
    </source>
</evidence>
<dbReference type="InterPro" id="IPR027417">
    <property type="entry name" value="P-loop_NTPase"/>
</dbReference>
<sequence length="895" mass="97784">MDNKSPRPHNALLEVLQIACPAAIAMVFATLPTVRLLFTTKSKRRSYSTTKAARARLEWASPAVCITFIAEAVLHAVRTQLGPEESLVKGSPIYALTSILVWASISVLLLESTAPCWPAHLLAWTAGIAVDAALFGLTARALSLDSPWDIATLCVHATRVFILLAAFIYGCCCVRSSTTGESGTTEETRGLLSGNTTVHDSDSSSATAYGSIPDAERGENEDTNEDASGDEDDDGEQEMKDMQQKRLEESGGWLGYLRSFLIFVPYIIPYRHRPTQLWLVVSGLCMLIDRALTLMIPRQLGILTESLGEMAGSGRVPWQALAVWCALQFPVSSTTGTLRSMASTRISQFSYRRLTERAFAHVMSLSMDYHTGKSSGRVAKAIEQGSNLSSVLNSAFGIAPIVIDFFVAIVYLTSVFDATMGFIIIATAMTHTYFAYKGNSMVMKRERGLNEASRAESETLYDAITNWQTVAYHNRAAFELDRFSQAIANQTTALRKLLDGFEFVGLGEGFIMTLGELAAASVVAMRVAKGTTSLGSFVFLISYWDAVRSPMTSLSWSVREAASHIIDAEWLYQLLQTKPSVRDRPGAQPLHWKGGRVEFRDVNFSYGPDRPIIQDMSFTAEAGQSIALVGETGGGKSTTLKLLYRFYDVTSGSIVIDGQDVRDVTLDSLRESLGAVPQDPSVFDQTIMENVIYARPGATEADVVEACKAARIHHQIMKFPEGYNTRLGERGVRLSGGELQRLAIARVMLRRPQIVVLDEATSSVDSDTEVAVQAAIRELSRDRTVFTIAHRLSTIVNADVILVVDGGRIIERGSHRELLEWGGKYSRLWAMQTVHGADSDFGVGAPPPVASEKPCKSAKGGGNYGGRAPPFVPGSRTAPRDPAGWRPRNVTWLRD</sequence>
<evidence type="ECO:0000256" key="3">
    <source>
        <dbReference type="ARBA" id="ARBA00022692"/>
    </source>
</evidence>
<dbReference type="Pfam" id="PF00005">
    <property type="entry name" value="ABC_tran"/>
    <property type="match status" value="1"/>
</dbReference>
<comment type="subcellular location">
    <subcellularLocation>
        <location evidence="1">Membrane</location>
        <topology evidence="1">Multi-pass membrane protein</topology>
    </subcellularLocation>
</comment>
<feature type="transmembrane region" description="Helical" evidence="10">
    <location>
        <begin position="150"/>
        <end position="172"/>
    </location>
</feature>
<feature type="domain" description="ABC transporter" evidence="11">
    <location>
        <begin position="597"/>
        <end position="831"/>
    </location>
</feature>
<dbReference type="Pfam" id="PF00664">
    <property type="entry name" value="ABC_membrane"/>
    <property type="match status" value="1"/>
</dbReference>
<feature type="compositionally biased region" description="Polar residues" evidence="9">
    <location>
        <begin position="193"/>
        <end position="208"/>
    </location>
</feature>
<dbReference type="PANTHER" id="PTHR24221:SF503">
    <property type="entry name" value="MITOCHONDRIAL POTASSIUM CHANNEL ATP-BINDING SUBUNIT"/>
    <property type="match status" value="1"/>
</dbReference>
<feature type="transmembrane region" description="Helical" evidence="10">
    <location>
        <begin position="122"/>
        <end position="144"/>
    </location>
</feature>
<dbReference type="InterPro" id="IPR003439">
    <property type="entry name" value="ABC_transporter-like_ATP-bd"/>
</dbReference>
<dbReference type="PROSITE" id="PS50929">
    <property type="entry name" value="ABC_TM1F"/>
    <property type="match status" value="1"/>
</dbReference>
<keyword evidence="4" id="KW-0547">Nucleotide-binding</keyword>
<dbReference type="PROSITE" id="PS00211">
    <property type="entry name" value="ABC_TRANSPORTER_1"/>
    <property type="match status" value="1"/>
</dbReference>
<dbReference type="Gene3D" id="3.40.50.300">
    <property type="entry name" value="P-loop containing nucleotide triphosphate hydrolases"/>
    <property type="match status" value="1"/>
</dbReference>
<evidence type="ECO:0000256" key="5">
    <source>
        <dbReference type="ARBA" id="ARBA00022840"/>
    </source>
</evidence>
<comment type="similarity">
    <text evidence="8">Belongs to the ABC transporter superfamily. ABCB family. Heavy Metal importer (TC 3.A.1.210) subfamily.</text>
</comment>
<feature type="transmembrane region" description="Helical" evidence="10">
    <location>
        <begin position="390"/>
        <end position="412"/>
    </location>
</feature>
<feature type="region of interest" description="Disordered" evidence="9">
    <location>
        <begin position="850"/>
        <end position="895"/>
    </location>
</feature>
<evidence type="ECO:0008006" key="15">
    <source>
        <dbReference type="Google" id="ProtNLM"/>
    </source>
</evidence>
<dbReference type="PROSITE" id="PS50893">
    <property type="entry name" value="ABC_TRANSPORTER_2"/>
    <property type="match status" value="1"/>
</dbReference>
<dbReference type="GO" id="GO:0016020">
    <property type="term" value="C:membrane"/>
    <property type="evidence" value="ECO:0007669"/>
    <property type="project" value="UniProtKB-SubCell"/>
</dbReference>
<dbReference type="Proteomes" id="UP000245956">
    <property type="component" value="Unassembled WGS sequence"/>
</dbReference>
<organism evidence="13 14">
    <name type="scientific">Purpureocillium lilacinum</name>
    <name type="common">Paecilomyces lilacinus</name>
    <dbReference type="NCBI Taxonomy" id="33203"/>
    <lineage>
        <taxon>Eukaryota</taxon>
        <taxon>Fungi</taxon>
        <taxon>Dikarya</taxon>
        <taxon>Ascomycota</taxon>
        <taxon>Pezizomycotina</taxon>
        <taxon>Sordariomycetes</taxon>
        <taxon>Hypocreomycetidae</taxon>
        <taxon>Hypocreales</taxon>
        <taxon>Ophiocordycipitaceae</taxon>
        <taxon>Purpureocillium</taxon>
    </lineage>
</organism>
<feature type="transmembrane region" description="Helical" evidence="10">
    <location>
        <begin position="92"/>
        <end position="110"/>
    </location>
</feature>
<evidence type="ECO:0000313" key="13">
    <source>
        <dbReference type="EMBL" id="PWI71630.1"/>
    </source>
</evidence>
<evidence type="ECO:0000259" key="12">
    <source>
        <dbReference type="PROSITE" id="PS50929"/>
    </source>
</evidence>
<feature type="domain" description="ABC transmembrane type-1" evidence="12">
    <location>
        <begin position="280"/>
        <end position="563"/>
    </location>
</feature>
<dbReference type="AlphaFoldDB" id="A0A2U3EAY5"/>
<keyword evidence="5" id="KW-0067">ATP-binding</keyword>
<feature type="region of interest" description="Disordered" evidence="9">
    <location>
        <begin position="178"/>
        <end position="243"/>
    </location>
</feature>
<dbReference type="InterPro" id="IPR011527">
    <property type="entry name" value="ABC1_TM_dom"/>
</dbReference>
<dbReference type="GO" id="GO:0016887">
    <property type="term" value="F:ATP hydrolysis activity"/>
    <property type="evidence" value="ECO:0007669"/>
    <property type="project" value="InterPro"/>
</dbReference>
<dbReference type="EMBL" id="LCWV01000007">
    <property type="protein sequence ID" value="PWI71630.1"/>
    <property type="molecule type" value="Genomic_DNA"/>
</dbReference>
<gene>
    <name evidence="13" type="ORF">PCL_11724</name>
</gene>
<feature type="compositionally biased region" description="Acidic residues" evidence="9">
    <location>
        <begin position="221"/>
        <end position="236"/>
    </location>
</feature>
<evidence type="ECO:0000313" key="14">
    <source>
        <dbReference type="Proteomes" id="UP000245956"/>
    </source>
</evidence>
<evidence type="ECO:0000256" key="9">
    <source>
        <dbReference type="SAM" id="MobiDB-lite"/>
    </source>
</evidence>
<dbReference type="Gene3D" id="1.20.1560.10">
    <property type="entry name" value="ABC transporter type 1, transmembrane domain"/>
    <property type="match status" value="1"/>
</dbReference>
<keyword evidence="7 10" id="KW-0472">Membrane</keyword>
<dbReference type="SUPFAM" id="SSF52540">
    <property type="entry name" value="P-loop containing nucleoside triphosphate hydrolases"/>
    <property type="match status" value="1"/>
</dbReference>
<keyword evidence="2" id="KW-0813">Transport</keyword>
<dbReference type="CDD" id="cd18583">
    <property type="entry name" value="ABC_6TM_HMT1"/>
    <property type="match status" value="1"/>
</dbReference>
<proteinExistence type="inferred from homology"/>
<feature type="transmembrane region" description="Helical" evidence="10">
    <location>
        <begin position="15"/>
        <end position="38"/>
    </location>
</feature>
<accession>A0A2U3EAY5</accession>
<name>A0A2U3EAY5_PURLI</name>
<dbReference type="PANTHER" id="PTHR24221">
    <property type="entry name" value="ATP-BINDING CASSETTE SUB-FAMILY B"/>
    <property type="match status" value="1"/>
</dbReference>
<evidence type="ECO:0000256" key="10">
    <source>
        <dbReference type="SAM" id="Phobius"/>
    </source>
</evidence>
<evidence type="ECO:0000256" key="6">
    <source>
        <dbReference type="ARBA" id="ARBA00022989"/>
    </source>
</evidence>
<reference evidence="13 14" key="1">
    <citation type="journal article" date="2016" name="Front. Microbiol.">
        <title>Genome and transcriptome sequences reveal the specific parasitism of the nematophagous Purpureocillium lilacinum 36-1.</title>
        <authorList>
            <person name="Xie J."/>
            <person name="Li S."/>
            <person name="Mo C."/>
            <person name="Xiao X."/>
            <person name="Peng D."/>
            <person name="Wang G."/>
            <person name="Xiao Y."/>
        </authorList>
    </citation>
    <scope>NUCLEOTIDE SEQUENCE [LARGE SCALE GENOMIC DNA]</scope>
    <source>
        <strain evidence="13 14">36-1</strain>
    </source>
</reference>
<dbReference type="InterPro" id="IPR003593">
    <property type="entry name" value="AAA+_ATPase"/>
</dbReference>
<keyword evidence="3 10" id="KW-0812">Transmembrane</keyword>
<feature type="transmembrane region" description="Helical" evidence="10">
    <location>
        <begin position="418"/>
        <end position="436"/>
    </location>
</feature>